<evidence type="ECO:0000313" key="4">
    <source>
        <dbReference type="EMBL" id="KAK4791451.1"/>
    </source>
</evidence>
<protein>
    <recommendedName>
        <fullName evidence="6">GDSL esterase/lipase</fullName>
    </recommendedName>
</protein>
<evidence type="ECO:0000256" key="2">
    <source>
        <dbReference type="ARBA" id="ARBA00022729"/>
    </source>
</evidence>
<organism evidence="4 5">
    <name type="scientific">Trapa natans</name>
    <name type="common">Water chestnut</name>
    <dbReference type="NCBI Taxonomy" id="22666"/>
    <lineage>
        <taxon>Eukaryota</taxon>
        <taxon>Viridiplantae</taxon>
        <taxon>Streptophyta</taxon>
        <taxon>Embryophyta</taxon>
        <taxon>Tracheophyta</taxon>
        <taxon>Spermatophyta</taxon>
        <taxon>Magnoliopsida</taxon>
        <taxon>eudicotyledons</taxon>
        <taxon>Gunneridae</taxon>
        <taxon>Pentapetalae</taxon>
        <taxon>rosids</taxon>
        <taxon>malvids</taxon>
        <taxon>Myrtales</taxon>
        <taxon>Lythraceae</taxon>
        <taxon>Trapa</taxon>
    </lineage>
</organism>
<dbReference type="Proteomes" id="UP001346149">
    <property type="component" value="Unassembled WGS sequence"/>
</dbReference>
<gene>
    <name evidence="4" type="ORF">SAY86_031864</name>
</gene>
<comment type="caution">
    <text evidence="4">The sequence shown here is derived from an EMBL/GenBank/DDBJ whole genome shotgun (WGS) entry which is preliminary data.</text>
</comment>
<reference evidence="4 5" key="1">
    <citation type="journal article" date="2023" name="Hortic Res">
        <title>Pangenome of water caltrop reveals structural variations and asymmetric subgenome divergence after allopolyploidization.</title>
        <authorList>
            <person name="Zhang X."/>
            <person name="Chen Y."/>
            <person name="Wang L."/>
            <person name="Yuan Y."/>
            <person name="Fang M."/>
            <person name="Shi L."/>
            <person name="Lu R."/>
            <person name="Comes H.P."/>
            <person name="Ma Y."/>
            <person name="Chen Y."/>
            <person name="Huang G."/>
            <person name="Zhou Y."/>
            <person name="Zheng Z."/>
            <person name="Qiu Y."/>
        </authorList>
    </citation>
    <scope>NUCLEOTIDE SEQUENCE [LARGE SCALE GENOMIC DNA]</scope>
    <source>
        <strain evidence="4">F231</strain>
    </source>
</reference>
<dbReference type="GO" id="GO:0006629">
    <property type="term" value="P:lipid metabolic process"/>
    <property type="evidence" value="ECO:0007669"/>
    <property type="project" value="InterPro"/>
</dbReference>
<dbReference type="PANTHER" id="PTHR45966">
    <property type="entry name" value="GDSL-LIKE LIPASE/ACYLHYDROLASE"/>
    <property type="match status" value="1"/>
</dbReference>
<accession>A0AAN7M7U0</accession>
<name>A0AAN7M7U0_TRANT</name>
<keyword evidence="2 3" id="KW-0732">Signal</keyword>
<comment type="similarity">
    <text evidence="1">Belongs to the 'GDSL' lipolytic enzyme family.</text>
</comment>
<feature type="chain" id="PRO_5042951515" description="GDSL esterase/lipase" evidence="3">
    <location>
        <begin position="22"/>
        <end position="799"/>
    </location>
</feature>
<proteinExistence type="inferred from homology"/>
<dbReference type="GO" id="GO:0016298">
    <property type="term" value="F:lipase activity"/>
    <property type="evidence" value="ECO:0007669"/>
    <property type="project" value="InterPro"/>
</dbReference>
<dbReference type="AlphaFoldDB" id="A0AAN7M7U0"/>
<dbReference type="InterPro" id="IPR001087">
    <property type="entry name" value="GDSL"/>
</dbReference>
<dbReference type="CDD" id="cd01837">
    <property type="entry name" value="SGNH_plant_lipase_like"/>
    <property type="match status" value="1"/>
</dbReference>
<dbReference type="InterPro" id="IPR036514">
    <property type="entry name" value="SGNH_hydro_sf"/>
</dbReference>
<evidence type="ECO:0000313" key="5">
    <source>
        <dbReference type="Proteomes" id="UP001346149"/>
    </source>
</evidence>
<evidence type="ECO:0000256" key="1">
    <source>
        <dbReference type="ARBA" id="ARBA00008668"/>
    </source>
</evidence>
<evidence type="ECO:0000256" key="3">
    <source>
        <dbReference type="SAM" id="SignalP"/>
    </source>
</evidence>
<dbReference type="InterPro" id="IPR044552">
    <property type="entry name" value="GLIP1-5/GLL25"/>
</dbReference>
<dbReference type="FunFam" id="3.40.50.1110:FF:000003">
    <property type="entry name" value="GDSL esterase/lipase APG"/>
    <property type="match status" value="1"/>
</dbReference>
<dbReference type="Gene3D" id="3.40.50.1110">
    <property type="entry name" value="SGNH hydrolase"/>
    <property type="match status" value="2"/>
</dbReference>
<keyword evidence="5" id="KW-1185">Reference proteome</keyword>
<feature type="signal peptide" evidence="3">
    <location>
        <begin position="1"/>
        <end position="21"/>
    </location>
</feature>
<dbReference type="PANTHER" id="PTHR45966:SF12">
    <property type="entry name" value="GDSL ESTERASE_LIPASE 1-LIKE ISOFORM X2"/>
    <property type="match status" value="1"/>
</dbReference>
<sequence length="799" mass="88745">MAFTILHFCILLSSLACIGRGGRPSFDSELKLNLGRTTASQDSRASDERAVPMRSISKFDHDHNVLFIFGDSLFDGGNNKYISNGTCAGSSYPYGYTYFPRATGRLCDGRIVPDFIAQYAGLPLIPPSQQPDADFTHGANFASAGSAVFDSDNDEYNLSVINLKEQVSLFKEMVGKYNETLGPRRTTEMLRKAVYLFSIGGNDYFSYYQRTFGEGDVPTPAEQLQFVKQIVGNITNAIMEIYEQGARKIAFQNVGPLGCLPVVKTMVPNLNGSCIMELLSLARLHNGQLHAALADLTGRLEGYRFSVMDYFSSLYERVMDPSNFGFDVGMTECYTSTESDAYGGYGSTLCEYPSAYVFFDDAHTTQTANAQLAELIWRGDLWVTGPYNIYSSIIYSSTNHIKNIRVTSHNDPHDQKPLIGIAAGECREEHCFVGDEDFPGRNARPLTSGKYAAGGRKSASMDELLKVSIFEYCRFFIDMISRKNPFTRKQVHVGRPTTSSIDHNVLFVFGDSLFDGGNGMIHNDANYSIGHYPYGYTYFSSASGRVCDGRIVPDFIGEYANLPLIPASLQHGTSFYFGANFACAGSVVLDSDNTNKTVITLNGQLAMFKQMVQEFKQTLGPDGLREMLGKAVYLFSIGGVDYINYYAAKFNGNGSFPTEAEKREFVHELVGNTTNAIIDVYEQGGRKFTFQNVGPIGCLPRVVVDYPEFNGSCVPELLFMPMLHNEELYGALTDLAERLEGFKLSFFDYFSTLYDRIMNPSDHGHLTQRAYEQVAKLMWNGNASVARPHNAKQLFEDAD</sequence>
<dbReference type="PROSITE" id="PS01098">
    <property type="entry name" value="LIPASE_GDSL_SER"/>
    <property type="match status" value="2"/>
</dbReference>
<dbReference type="InterPro" id="IPR008265">
    <property type="entry name" value="Lipase_GDSL_AS"/>
</dbReference>
<evidence type="ECO:0008006" key="6">
    <source>
        <dbReference type="Google" id="ProtNLM"/>
    </source>
</evidence>
<dbReference type="EMBL" id="JAXQNO010000009">
    <property type="protein sequence ID" value="KAK4791451.1"/>
    <property type="molecule type" value="Genomic_DNA"/>
</dbReference>
<dbReference type="InterPro" id="IPR035669">
    <property type="entry name" value="SGNH_plant_lipase-like"/>
</dbReference>
<dbReference type="Pfam" id="PF00657">
    <property type="entry name" value="Lipase_GDSL"/>
    <property type="match status" value="2"/>
</dbReference>